<dbReference type="AlphaFoldDB" id="A0A516H203"/>
<dbReference type="RefSeq" id="WP_144068783.1">
    <property type="nucleotide sequence ID" value="NZ_CP041636.1"/>
</dbReference>
<dbReference type="GO" id="GO:0006260">
    <property type="term" value="P:DNA replication"/>
    <property type="evidence" value="ECO:0007669"/>
    <property type="project" value="UniProtKB-KW"/>
</dbReference>
<dbReference type="PRINTS" id="PR00625">
    <property type="entry name" value="JDOMAIN"/>
</dbReference>
<keyword evidence="7 14" id="KW-0863">Zinc-finger</keyword>
<feature type="binding site" evidence="14">
    <location>
        <position position="169"/>
    </location>
    <ligand>
        <name>Zn(2+)</name>
        <dbReference type="ChEBI" id="CHEBI:29105"/>
        <label>2</label>
    </ligand>
</feature>
<feature type="repeat" description="CXXCXGXG motif" evidence="14">
    <location>
        <begin position="202"/>
        <end position="209"/>
    </location>
</feature>
<protein>
    <recommendedName>
        <fullName evidence="13 14">Chaperone protein DnaJ</fullName>
    </recommendedName>
</protein>
<feature type="repeat" description="CXXCXGXG motif" evidence="14">
    <location>
        <begin position="188"/>
        <end position="195"/>
    </location>
</feature>
<dbReference type="Proteomes" id="UP000317496">
    <property type="component" value="Chromosome"/>
</dbReference>
<feature type="binding site" evidence="14">
    <location>
        <position position="191"/>
    </location>
    <ligand>
        <name>Zn(2+)</name>
        <dbReference type="ChEBI" id="CHEBI:29105"/>
        <label>2</label>
    </ligand>
</feature>
<dbReference type="InterPro" id="IPR036410">
    <property type="entry name" value="HSP_DnaJ_Cys-rich_dom_sf"/>
</dbReference>
<sequence length="382" mass="41062">MANKRDYYEVLGVAKTANAEELKKAFRKLAMQFHPDRNPDNAEAEHKFKEVSEAYDVLRDDQKRAAYDQYGHAAFEGGMGGRGGGQGFDFTSFSDIFDDLFGEFMGGQRGGQRGGGNRGSDLRYNLEITLEDCFKGKAAKIRVPTSIACESCDGSGAEAGAQPIACPTCKGAGKVRAQQGFFTIERACPTCGGAGRVIEKPCKVCGGAGRTHKEKTLSVDIPPGVDEGNRIRLAGEGEAGLRGGTSGDLYVFLTVKPHRLFRREGQHLHCRVPVSMTTAALGGSVEVPTLDGGQARITLPEGTQTGKQFRLRGKGMPSLQQSGFGAGNGDLYIQVMVETPVKLSKKQRELLEEFAKLDGEESSPESTGFFDKVKEMLGGKAE</sequence>
<evidence type="ECO:0000256" key="4">
    <source>
        <dbReference type="ARBA" id="ARBA00022705"/>
    </source>
</evidence>
<dbReference type="InterPro" id="IPR008971">
    <property type="entry name" value="HSP40/DnaJ_pept-bd"/>
</dbReference>
<dbReference type="SUPFAM" id="SSF46565">
    <property type="entry name" value="Chaperone J-domain"/>
    <property type="match status" value="1"/>
</dbReference>
<evidence type="ECO:0000256" key="5">
    <source>
        <dbReference type="ARBA" id="ARBA00022723"/>
    </source>
</evidence>
<comment type="function">
    <text evidence="11 14">Participates actively in the response to hyperosmotic and heat shock by preventing the aggregation of stress-denatured proteins and by disaggregating proteins, also in an autonomous, DnaK-independent fashion. Unfolded proteins bind initially to DnaJ; upon interaction with the DnaJ-bound protein, DnaK hydrolyzes its bound ATP, resulting in the formation of a stable complex. GrpE releases ADP from DnaK; ATP binding to DnaK triggers the release of the substrate protein, thus completing the reaction cycle. Several rounds of ATP-dependent interactions between DnaJ, DnaK and GrpE are required for fully efficient folding. Also involved, together with DnaK and GrpE, in the DNA replication of plasmids through activation of initiation proteins.</text>
</comment>
<dbReference type="GO" id="GO:0005737">
    <property type="term" value="C:cytoplasm"/>
    <property type="evidence" value="ECO:0007669"/>
    <property type="project" value="UniProtKB-SubCell"/>
</dbReference>
<dbReference type="PROSITE" id="PS50076">
    <property type="entry name" value="DNAJ_2"/>
    <property type="match status" value="1"/>
</dbReference>
<evidence type="ECO:0000256" key="9">
    <source>
        <dbReference type="ARBA" id="ARBA00023016"/>
    </source>
</evidence>
<dbReference type="Pfam" id="PF00226">
    <property type="entry name" value="DnaJ"/>
    <property type="match status" value="1"/>
</dbReference>
<comment type="cofactor">
    <cofactor evidence="14">
        <name>Zn(2+)</name>
        <dbReference type="ChEBI" id="CHEBI:29105"/>
    </cofactor>
    <text evidence="14">Binds 2 Zn(2+) ions per monomer.</text>
</comment>
<dbReference type="Gene3D" id="2.60.260.20">
    <property type="entry name" value="Urease metallochaperone UreE, N-terminal domain"/>
    <property type="match status" value="2"/>
</dbReference>
<evidence type="ECO:0000256" key="14">
    <source>
        <dbReference type="HAMAP-Rule" id="MF_01152"/>
    </source>
</evidence>
<feature type="domain" description="CR-type" evidence="17">
    <location>
        <begin position="136"/>
        <end position="214"/>
    </location>
</feature>
<dbReference type="NCBIfam" id="TIGR02349">
    <property type="entry name" value="DnaJ_bact"/>
    <property type="match status" value="1"/>
</dbReference>
<dbReference type="SUPFAM" id="SSF57938">
    <property type="entry name" value="DnaJ/Hsp40 cysteine-rich domain"/>
    <property type="match status" value="1"/>
</dbReference>
<keyword evidence="5 14" id="KW-0479">Metal-binding</keyword>
<dbReference type="Gene3D" id="1.10.287.110">
    <property type="entry name" value="DnaJ domain"/>
    <property type="match status" value="1"/>
</dbReference>
<evidence type="ECO:0000256" key="13">
    <source>
        <dbReference type="ARBA" id="ARBA00067609"/>
    </source>
</evidence>
<feature type="zinc finger region" description="CR-type" evidence="15">
    <location>
        <begin position="136"/>
        <end position="214"/>
    </location>
</feature>
<accession>A0A516H203</accession>
<keyword evidence="6 14" id="KW-0677">Repeat</keyword>
<dbReference type="PANTHER" id="PTHR43096:SF48">
    <property type="entry name" value="CHAPERONE PROTEIN DNAJ"/>
    <property type="match status" value="1"/>
</dbReference>
<dbReference type="InterPro" id="IPR018253">
    <property type="entry name" value="DnaJ_domain_CS"/>
</dbReference>
<keyword evidence="9 14" id="KW-0346">Stress response</keyword>
<feature type="binding site" evidence="14">
    <location>
        <position position="202"/>
    </location>
    <ligand>
        <name>Zn(2+)</name>
        <dbReference type="ChEBI" id="CHEBI:29105"/>
        <label>1</label>
    </ligand>
</feature>
<evidence type="ECO:0000256" key="11">
    <source>
        <dbReference type="ARBA" id="ARBA00053423"/>
    </source>
</evidence>
<dbReference type="OrthoDB" id="9779889at2"/>
<feature type="repeat" description="CXXCXGXG motif" evidence="14">
    <location>
        <begin position="149"/>
        <end position="156"/>
    </location>
</feature>
<gene>
    <name evidence="14 18" type="primary">dnaJ</name>
    <name evidence="18" type="ORF">FNB15_11225</name>
</gene>
<dbReference type="HAMAP" id="MF_01152">
    <property type="entry name" value="DnaJ"/>
    <property type="match status" value="1"/>
</dbReference>
<keyword evidence="19" id="KW-1185">Reference proteome</keyword>
<dbReference type="GO" id="GO:0051082">
    <property type="term" value="F:unfolded protein binding"/>
    <property type="evidence" value="ECO:0007669"/>
    <property type="project" value="UniProtKB-UniRule"/>
</dbReference>
<dbReference type="Pfam" id="PF00684">
    <property type="entry name" value="DnaJ_CXXCXGXG"/>
    <property type="match status" value="1"/>
</dbReference>
<dbReference type="CDD" id="cd10719">
    <property type="entry name" value="DnaJ_zf"/>
    <property type="match status" value="1"/>
</dbReference>
<feature type="repeat" description="CXXCXGXG motif" evidence="14">
    <location>
        <begin position="166"/>
        <end position="173"/>
    </location>
</feature>
<keyword evidence="8 14" id="KW-0862">Zinc</keyword>
<comment type="similarity">
    <text evidence="12 14">Belongs to the DnaJ family.</text>
</comment>
<dbReference type="InterPro" id="IPR036869">
    <property type="entry name" value="J_dom_sf"/>
</dbReference>
<dbReference type="InterPro" id="IPR001305">
    <property type="entry name" value="HSP_DnaJ_Cys-rich_dom"/>
</dbReference>
<name>A0A516H203_9PROT</name>
<dbReference type="SMART" id="SM00271">
    <property type="entry name" value="DnaJ"/>
    <property type="match status" value="1"/>
</dbReference>
<evidence type="ECO:0000256" key="7">
    <source>
        <dbReference type="ARBA" id="ARBA00022771"/>
    </source>
</evidence>
<feature type="binding site" evidence="14">
    <location>
        <position position="149"/>
    </location>
    <ligand>
        <name>Zn(2+)</name>
        <dbReference type="ChEBI" id="CHEBI:29105"/>
        <label>1</label>
    </ligand>
</feature>
<evidence type="ECO:0000313" key="18">
    <source>
        <dbReference type="EMBL" id="QDO97802.1"/>
    </source>
</evidence>
<evidence type="ECO:0000256" key="6">
    <source>
        <dbReference type="ARBA" id="ARBA00022737"/>
    </source>
</evidence>
<dbReference type="CDD" id="cd10747">
    <property type="entry name" value="DnaJ_C"/>
    <property type="match status" value="1"/>
</dbReference>
<evidence type="ECO:0000256" key="3">
    <source>
        <dbReference type="ARBA" id="ARBA00022490"/>
    </source>
</evidence>
<feature type="binding site" evidence="14">
    <location>
        <position position="166"/>
    </location>
    <ligand>
        <name>Zn(2+)</name>
        <dbReference type="ChEBI" id="CHEBI:29105"/>
        <label>2</label>
    </ligand>
</feature>
<reference evidence="18 19" key="1">
    <citation type="submission" date="2019-07" db="EMBL/GenBank/DDBJ databases">
        <title>Genome sequencing for Ferrovibrio sp. K5.</title>
        <authorList>
            <person name="Park S.-J."/>
        </authorList>
    </citation>
    <scope>NUCLEOTIDE SEQUENCE [LARGE SCALE GENOMIC DNA]</scope>
    <source>
        <strain evidence="18 19">K5</strain>
    </source>
</reference>
<feature type="binding site" evidence="14">
    <location>
        <position position="205"/>
    </location>
    <ligand>
        <name>Zn(2+)</name>
        <dbReference type="ChEBI" id="CHEBI:29105"/>
        <label>1</label>
    </ligand>
</feature>
<dbReference type="EMBL" id="CP041636">
    <property type="protein sequence ID" value="QDO97802.1"/>
    <property type="molecule type" value="Genomic_DNA"/>
</dbReference>
<dbReference type="GO" id="GO:0005524">
    <property type="term" value="F:ATP binding"/>
    <property type="evidence" value="ECO:0007669"/>
    <property type="project" value="InterPro"/>
</dbReference>
<evidence type="ECO:0000259" key="17">
    <source>
        <dbReference type="PROSITE" id="PS51188"/>
    </source>
</evidence>
<dbReference type="Gene3D" id="2.10.230.10">
    <property type="entry name" value="Heat shock protein DnaJ, cysteine-rich domain"/>
    <property type="match status" value="1"/>
</dbReference>
<feature type="binding site" evidence="14">
    <location>
        <position position="152"/>
    </location>
    <ligand>
        <name>Zn(2+)</name>
        <dbReference type="ChEBI" id="CHEBI:29105"/>
        <label>1</label>
    </ligand>
</feature>
<dbReference type="GO" id="GO:0009408">
    <property type="term" value="P:response to heat"/>
    <property type="evidence" value="ECO:0007669"/>
    <property type="project" value="InterPro"/>
</dbReference>
<dbReference type="CDD" id="cd06257">
    <property type="entry name" value="DnaJ"/>
    <property type="match status" value="1"/>
</dbReference>
<dbReference type="GO" id="GO:0042026">
    <property type="term" value="P:protein refolding"/>
    <property type="evidence" value="ECO:0007669"/>
    <property type="project" value="TreeGrafter"/>
</dbReference>
<comment type="subcellular location">
    <subcellularLocation>
        <location evidence="1 14">Cytoplasm</location>
    </subcellularLocation>
</comment>
<comment type="domain">
    <text evidence="14">The J domain is necessary and sufficient to stimulate DnaK ATPase activity. Zinc center 1 plays an important role in the autonomous, DnaK-independent chaperone activity of DnaJ. Zinc center 2 is essential for interaction with DnaK and for DnaJ activity.</text>
</comment>
<feature type="domain" description="J" evidence="16">
    <location>
        <begin position="6"/>
        <end position="71"/>
    </location>
</feature>
<dbReference type="InterPro" id="IPR001623">
    <property type="entry name" value="DnaJ_domain"/>
</dbReference>
<keyword evidence="4 14" id="KW-0235">DNA replication</keyword>
<keyword evidence="10 14" id="KW-0143">Chaperone</keyword>
<evidence type="ECO:0000256" key="1">
    <source>
        <dbReference type="ARBA" id="ARBA00004496"/>
    </source>
</evidence>
<dbReference type="SUPFAM" id="SSF49493">
    <property type="entry name" value="HSP40/DnaJ peptide-binding domain"/>
    <property type="match status" value="2"/>
</dbReference>
<evidence type="ECO:0000256" key="12">
    <source>
        <dbReference type="ARBA" id="ARBA00061004"/>
    </source>
</evidence>
<comment type="subunit">
    <text evidence="2 14">Homodimer.</text>
</comment>
<organism evidence="18 19">
    <name type="scientific">Ferrovibrio terrae</name>
    <dbReference type="NCBI Taxonomy" id="2594003"/>
    <lineage>
        <taxon>Bacteria</taxon>
        <taxon>Pseudomonadati</taxon>
        <taxon>Pseudomonadota</taxon>
        <taxon>Alphaproteobacteria</taxon>
        <taxon>Rhodospirillales</taxon>
        <taxon>Rhodospirillaceae</taxon>
        <taxon>Ferrovibrio</taxon>
    </lineage>
</organism>
<dbReference type="PROSITE" id="PS51188">
    <property type="entry name" value="ZF_CR"/>
    <property type="match status" value="1"/>
</dbReference>
<dbReference type="Pfam" id="PF01556">
    <property type="entry name" value="DnaJ_C"/>
    <property type="match status" value="1"/>
</dbReference>
<keyword evidence="3 14" id="KW-0963">Cytoplasm</keyword>
<dbReference type="FunFam" id="2.10.230.10:FF:000002">
    <property type="entry name" value="Molecular chaperone DnaJ"/>
    <property type="match status" value="1"/>
</dbReference>
<evidence type="ECO:0000256" key="8">
    <source>
        <dbReference type="ARBA" id="ARBA00022833"/>
    </source>
</evidence>
<proteinExistence type="inferred from homology"/>
<dbReference type="GO" id="GO:0008270">
    <property type="term" value="F:zinc ion binding"/>
    <property type="evidence" value="ECO:0007669"/>
    <property type="project" value="UniProtKB-UniRule"/>
</dbReference>
<evidence type="ECO:0000259" key="16">
    <source>
        <dbReference type="PROSITE" id="PS50076"/>
    </source>
</evidence>
<evidence type="ECO:0000256" key="10">
    <source>
        <dbReference type="ARBA" id="ARBA00023186"/>
    </source>
</evidence>
<evidence type="ECO:0000256" key="2">
    <source>
        <dbReference type="ARBA" id="ARBA00011738"/>
    </source>
</evidence>
<dbReference type="FunFam" id="1.10.287.110:FF:000034">
    <property type="entry name" value="Chaperone protein DnaJ"/>
    <property type="match status" value="1"/>
</dbReference>
<dbReference type="GO" id="GO:0031072">
    <property type="term" value="F:heat shock protein binding"/>
    <property type="evidence" value="ECO:0007669"/>
    <property type="project" value="InterPro"/>
</dbReference>
<dbReference type="PROSITE" id="PS00636">
    <property type="entry name" value="DNAJ_1"/>
    <property type="match status" value="1"/>
</dbReference>
<evidence type="ECO:0000313" key="19">
    <source>
        <dbReference type="Proteomes" id="UP000317496"/>
    </source>
</evidence>
<dbReference type="KEGG" id="fer:FNB15_11225"/>
<feature type="binding site" evidence="14">
    <location>
        <position position="188"/>
    </location>
    <ligand>
        <name>Zn(2+)</name>
        <dbReference type="ChEBI" id="CHEBI:29105"/>
        <label>2</label>
    </ligand>
</feature>
<evidence type="ECO:0000256" key="15">
    <source>
        <dbReference type="PROSITE-ProRule" id="PRU00546"/>
    </source>
</evidence>
<dbReference type="FunFam" id="2.60.260.20:FF:000004">
    <property type="entry name" value="Molecular chaperone DnaJ"/>
    <property type="match status" value="1"/>
</dbReference>
<dbReference type="InterPro" id="IPR012724">
    <property type="entry name" value="DnaJ"/>
</dbReference>
<dbReference type="NCBIfam" id="NF008035">
    <property type="entry name" value="PRK10767.1"/>
    <property type="match status" value="1"/>
</dbReference>
<dbReference type="InterPro" id="IPR002939">
    <property type="entry name" value="DnaJ_C"/>
</dbReference>
<dbReference type="PANTHER" id="PTHR43096">
    <property type="entry name" value="DNAJ HOMOLOG 1, MITOCHONDRIAL-RELATED"/>
    <property type="match status" value="1"/>
</dbReference>